<dbReference type="SUPFAM" id="SSF53850">
    <property type="entry name" value="Periplasmic binding protein-like II"/>
    <property type="match status" value="1"/>
</dbReference>
<evidence type="ECO:0000313" key="1">
    <source>
        <dbReference type="EMBL" id="TDT34273.1"/>
    </source>
</evidence>
<dbReference type="InterPro" id="IPR006059">
    <property type="entry name" value="SBP"/>
</dbReference>
<evidence type="ECO:0000313" key="2">
    <source>
        <dbReference type="Proteomes" id="UP000295371"/>
    </source>
</evidence>
<organism evidence="1 2">
    <name type="scientific">Naumannella halotolerans</name>
    <dbReference type="NCBI Taxonomy" id="993414"/>
    <lineage>
        <taxon>Bacteria</taxon>
        <taxon>Bacillati</taxon>
        <taxon>Actinomycetota</taxon>
        <taxon>Actinomycetes</taxon>
        <taxon>Propionibacteriales</taxon>
        <taxon>Propionibacteriaceae</taxon>
        <taxon>Naumannella</taxon>
    </lineage>
</organism>
<keyword evidence="2" id="KW-1185">Reference proteome</keyword>
<dbReference type="PANTHER" id="PTHR43649">
    <property type="entry name" value="ARABINOSE-BINDING PROTEIN-RELATED"/>
    <property type="match status" value="1"/>
</dbReference>
<accession>A0A4R7JC98</accession>
<gene>
    <name evidence="1" type="ORF">CLV29_1931</name>
</gene>
<comment type="caution">
    <text evidence="1">The sequence shown here is derived from an EMBL/GenBank/DDBJ whole genome shotgun (WGS) entry which is preliminary data.</text>
</comment>
<dbReference type="AlphaFoldDB" id="A0A4R7JC98"/>
<proteinExistence type="predicted"/>
<dbReference type="CDD" id="cd13585">
    <property type="entry name" value="PBP2_TMBP_like"/>
    <property type="match status" value="1"/>
</dbReference>
<dbReference type="Pfam" id="PF01547">
    <property type="entry name" value="SBP_bac_1"/>
    <property type="match status" value="1"/>
</dbReference>
<dbReference type="EMBL" id="SOAW01000001">
    <property type="protein sequence ID" value="TDT34273.1"/>
    <property type="molecule type" value="Genomic_DNA"/>
</dbReference>
<dbReference type="Gene3D" id="3.40.190.10">
    <property type="entry name" value="Periplasmic binding protein-like II"/>
    <property type="match status" value="2"/>
</dbReference>
<dbReference type="PROSITE" id="PS51257">
    <property type="entry name" value="PROKAR_LIPOPROTEIN"/>
    <property type="match status" value="1"/>
</dbReference>
<reference evidence="1 2" key="1">
    <citation type="submission" date="2019-03" db="EMBL/GenBank/DDBJ databases">
        <title>Genomic Encyclopedia of Archaeal and Bacterial Type Strains, Phase II (KMG-II): from individual species to whole genera.</title>
        <authorList>
            <person name="Goeker M."/>
        </authorList>
    </citation>
    <scope>NUCLEOTIDE SEQUENCE [LARGE SCALE GENOMIC DNA]</scope>
    <source>
        <strain evidence="1 2">DSM 24323</strain>
    </source>
</reference>
<dbReference type="InterPro" id="IPR050490">
    <property type="entry name" value="Bact_solute-bd_prot1"/>
</dbReference>
<protein>
    <submittedName>
        <fullName evidence="1">Sorbitol/mannitol transport system substrate-binding protein</fullName>
    </submittedName>
</protein>
<dbReference type="PANTHER" id="PTHR43649:SF12">
    <property type="entry name" value="DIACETYLCHITOBIOSE BINDING PROTEIN DASA"/>
    <property type="match status" value="1"/>
</dbReference>
<sequence length="464" mass="50482">MDENGPRVDRGRDVKMKKVFPVLLAGAVLTTSGCAGFGRLGEQAGVTTITVATVNNSQMQDMSELIDDFEAAHPDIRVNMLFMEENDLRAAITKDVATGGGQYDVMTVGSYEVPIWGQNGWLRDLTDDLGSDPDYDLDDLIGPIREAASYEDRLYAAPFYGESSFLMYRKDIFEELGLQIPDNPTWDEVAQLAEQANAPEEGRAGICMRGKPGWGETGAVLGSMVNTFGGQWYDMEWNATVNTGGFAEATNFYVDLVRNAGEADPVSYGFTECLNLFGQGGAAMWYDATSAAGQLESDDSPVQGEVGYVPAPVVETEQAGWLWSWNLGVNAASTKQEAATEFVKWATSPEYLQLVGEEQGWSNLPPGTRESTYELPEYQEVSSAYGPLTEQVISEVDPAHPGVLPQPWVGVQYVSIPEFQDVGNQATQAFADAFAGRKTTAEALDEAQRIAERGAAQQRQETGQ</sequence>
<name>A0A4R7JC98_9ACTN</name>
<dbReference type="Proteomes" id="UP000295371">
    <property type="component" value="Unassembled WGS sequence"/>
</dbReference>